<reference evidence="1" key="1">
    <citation type="journal article" date="2023" name="G3 (Bethesda)">
        <title>A reference genome for the long-term kleptoplast-retaining sea slug Elysia crispata morphotype clarki.</title>
        <authorList>
            <person name="Eastman K.E."/>
            <person name="Pendleton A.L."/>
            <person name="Shaikh M.A."/>
            <person name="Suttiyut T."/>
            <person name="Ogas R."/>
            <person name="Tomko P."/>
            <person name="Gavelis G."/>
            <person name="Widhalm J.R."/>
            <person name="Wisecaver J.H."/>
        </authorList>
    </citation>
    <scope>NUCLEOTIDE SEQUENCE</scope>
    <source>
        <strain evidence="1">ECLA1</strain>
    </source>
</reference>
<feature type="non-terminal residue" evidence="1">
    <location>
        <position position="55"/>
    </location>
</feature>
<proteinExistence type="predicted"/>
<evidence type="ECO:0000313" key="1">
    <source>
        <dbReference type="EMBL" id="KAK3756486.1"/>
    </source>
</evidence>
<protein>
    <submittedName>
        <fullName evidence="1">Uncharacterized protein</fullName>
    </submittedName>
</protein>
<dbReference type="Proteomes" id="UP001283361">
    <property type="component" value="Unassembled WGS sequence"/>
</dbReference>
<dbReference type="AlphaFoldDB" id="A0AAE0YTI1"/>
<evidence type="ECO:0000313" key="2">
    <source>
        <dbReference type="Proteomes" id="UP001283361"/>
    </source>
</evidence>
<keyword evidence="2" id="KW-1185">Reference proteome</keyword>
<dbReference type="EMBL" id="JAWDGP010005505">
    <property type="protein sequence ID" value="KAK3756486.1"/>
    <property type="molecule type" value="Genomic_DNA"/>
</dbReference>
<name>A0AAE0YTI1_9GAST</name>
<accession>A0AAE0YTI1</accession>
<comment type="caution">
    <text evidence="1">The sequence shown here is derived from an EMBL/GenBank/DDBJ whole genome shotgun (WGS) entry which is preliminary data.</text>
</comment>
<sequence>RRQRYPKSVLKEGGGSCRSAALIVSEDLRQVTDVPEILIMQETENEPLSSLQRFV</sequence>
<gene>
    <name evidence="1" type="ORF">RRG08_066163</name>
</gene>
<organism evidence="1 2">
    <name type="scientific">Elysia crispata</name>
    <name type="common">lettuce slug</name>
    <dbReference type="NCBI Taxonomy" id="231223"/>
    <lineage>
        <taxon>Eukaryota</taxon>
        <taxon>Metazoa</taxon>
        <taxon>Spiralia</taxon>
        <taxon>Lophotrochozoa</taxon>
        <taxon>Mollusca</taxon>
        <taxon>Gastropoda</taxon>
        <taxon>Heterobranchia</taxon>
        <taxon>Euthyneura</taxon>
        <taxon>Panpulmonata</taxon>
        <taxon>Sacoglossa</taxon>
        <taxon>Placobranchoidea</taxon>
        <taxon>Plakobranchidae</taxon>
        <taxon>Elysia</taxon>
    </lineage>
</organism>